<dbReference type="EMBL" id="JNAS01000002">
    <property type="protein sequence ID" value="KGG08079.1"/>
    <property type="molecule type" value="Genomic_DNA"/>
</dbReference>
<dbReference type="AlphaFoldDB" id="A0A0A2B669"/>
<evidence type="ECO:0000256" key="1">
    <source>
        <dbReference type="SAM" id="Coils"/>
    </source>
</evidence>
<evidence type="ECO:0000313" key="4">
    <source>
        <dbReference type="Proteomes" id="UP000030345"/>
    </source>
</evidence>
<evidence type="ECO:0000256" key="2">
    <source>
        <dbReference type="SAM" id="MobiDB-lite"/>
    </source>
</evidence>
<reference evidence="4" key="1">
    <citation type="journal article" date="2014" name="Sci. Data">
        <title>Genomes of diverse isolates of the marine cyanobacterium Prochlorococcus.</title>
        <authorList>
            <person name="Biller S."/>
            <person name="Berube P."/>
            <person name="Thompson J."/>
            <person name="Kelly L."/>
            <person name="Roggensack S."/>
            <person name="Awad L."/>
            <person name="Roache-Johnson K."/>
            <person name="Ding H."/>
            <person name="Giovannoni S.J."/>
            <person name="Moore L.R."/>
            <person name="Chisholm S.W."/>
        </authorList>
    </citation>
    <scope>NUCLEOTIDE SEQUENCE [LARGE SCALE GENOMIC DNA]</scope>
    <source>
        <strain evidence="4">SB</strain>
    </source>
</reference>
<accession>A0A0A2B669</accession>
<evidence type="ECO:0000313" key="3">
    <source>
        <dbReference type="EMBL" id="KGG08079.1"/>
    </source>
</evidence>
<feature type="region of interest" description="Disordered" evidence="2">
    <location>
        <begin position="162"/>
        <end position="189"/>
    </location>
</feature>
<feature type="coiled-coil region" evidence="1">
    <location>
        <begin position="107"/>
        <end position="141"/>
    </location>
</feature>
<feature type="compositionally biased region" description="Low complexity" evidence="2">
    <location>
        <begin position="172"/>
        <end position="187"/>
    </location>
</feature>
<dbReference type="STRING" id="59926.EV02_0747"/>
<sequence length="213" mass="25118">MLLKNHLIEVFKKASLENNFLLKENVVLKWVHRFGIDSLNDLLIHSSLQKQNQGEEENQEQISLIDEVHEENQEQISLIDEVHEENQEQISLIDEVHEENQEQISLIDEVHEENQEQISLIEEVHEENQEHISLIDEVHEENQEQIKLELSKTFENIEETKMESDGLKTARNNEISSKNQNSNKINQFTETPKLPLPYIKNLRKWINNDKKAS</sequence>
<keyword evidence="1" id="KW-0175">Coiled coil</keyword>
<proteinExistence type="predicted"/>
<dbReference type="eggNOG" id="ENOG5030RS5">
    <property type="taxonomic scope" value="Bacteria"/>
</dbReference>
<gene>
    <name evidence="3" type="ORF">EV02_0747</name>
</gene>
<comment type="caution">
    <text evidence="3">The sequence shown here is derived from an EMBL/GenBank/DDBJ whole genome shotgun (WGS) entry which is preliminary data.</text>
</comment>
<dbReference type="Proteomes" id="UP000030345">
    <property type="component" value="Unassembled WGS sequence"/>
</dbReference>
<name>A0A0A2B669_PROMR</name>
<dbReference type="OrthoDB" id="540462at2"/>
<protein>
    <submittedName>
        <fullName evidence="3">Putative Arenavirus glycoprotein</fullName>
    </submittedName>
</protein>
<dbReference type="RefSeq" id="WP_032519474.1">
    <property type="nucleotide sequence ID" value="NZ_CP138981.1"/>
</dbReference>
<organism evidence="3 4">
    <name type="scientific">Prochlorococcus marinus str. SB</name>
    <dbReference type="NCBI Taxonomy" id="59926"/>
    <lineage>
        <taxon>Bacteria</taxon>
        <taxon>Bacillati</taxon>
        <taxon>Cyanobacteriota</taxon>
        <taxon>Cyanophyceae</taxon>
        <taxon>Synechococcales</taxon>
        <taxon>Prochlorococcaceae</taxon>
        <taxon>Prochlorococcus</taxon>
    </lineage>
</organism>